<dbReference type="AlphaFoldDB" id="A0A660S896"/>
<proteinExistence type="inferred from homology"/>
<reference evidence="9 10" key="1">
    <citation type="submission" date="2018-06" db="EMBL/GenBank/DDBJ databases">
        <title>Extensive metabolic versatility and redundancy in microbially diverse, dynamic hydrothermal sediments.</title>
        <authorList>
            <person name="Dombrowski N."/>
            <person name="Teske A."/>
            <person name="Baker B.J."/>
        </authorList>
    </citation>
    <scope>NUCLEOTIDE SEQUENCE [LARGE SCALE GENOMIC DNA]</scope>
    <source>
        <strain evidence="9">B35_G9</strain>
    </source>
</reference>
<feature type="active site" description="Proton acceptor" evidence="7">
    <location>
        <position position="195"/>
    </location>
</feature>
<protein>
    <submittedName>
        <fullName evidence="9">M42 family peptidase</fullName>
    </submittedName>
</protein>
<keyword evidence="3" id="KW-0645">Protease</keyword>
<dbReference type="SUPFAM" id="SSF101821">
    <property type="entry name" value="Aminopeptidase/glucanase lid domain"/>
    <property type="match status" value="1"/>
</dbReference>
<feature type="binding site" evidence="8">
    <location>
        <position position="304"/>
    </location>
    <ligand>
        <name>Zn(2+)</name>
        <dbReference type="ChEBI" id="CHEBI:29105"/>
        <label>2</label>
    </ligand>
</feature>
<dbReference type="SUPFAM" id="SSF53187">
    <property type="entry name" value="Zn-dependent exopeptidases"/>
    <property type="match status" value="1"/>
</dbReference>
<dbReference type="CDD" id="cd05656">
    <property type="entry name" value="M42_Frv"/>
    <property type="match status" value="1"/>
</dbReference>
<evidence type="ECO:0000313" key="9">
    <source>
        <dbReference type="EMBL" id="RKX65269.1"/>
    </source>
</evidence>
<dbReference type="Pfam" id="PF05343">
    <property type="entry name" value="Peptidase_M42"/>
    <property type="match status" value="1"/>
</dbReference>
<comment type="cofactor">
    <cofactor evidence="8">
        <name>a divalent metal cation</name>
        <dbReference type="ChEBI" id="CHEBI:60240"/>
    </cofactor>
    <text evidence="8">Binds 2 divalent metal cations per subunit.</text>
</comment>
<dbReference type="GO" id="GO:0004177">
    <property type="term" value="F:aminopeptidase activity"/>
    <property type="evidence" value="ECO:0007669"/>
    <property type="project" value="UniProtKB-UniRule"/>
</dbReference>
<feature type="binding site" evidence="8">
    <location>
        <position position="196"/>
    </location>
    <ligand>
        <name>Zn(2+)</name>
        <dbReference type="ChEBI" id="CHEBI:29105"/>
        <label>2</label>
    </ligand>
</feature>
<sequence length="331" mass="36336">MRELIKKLTEISSPSGNEDDIRNFIKKEIKNYCDSIETDVMGNLIARINGKKGGKTILFDAHMDEIGVMVNHIDENGFLRFTAIGGFFPFHALVHRIRFQNGVIGVIGEEKRDSSAKVSPLDKLYIDIGAKSKKEAEKMIEVGDMGTYAAETIVTDNRIIAKSLDDRIGCYIMIEAMKKIKKPKNTIYFVFASQEEVGVRGARPAAYRISPDCAIALDVTGTGDTPESAKMEVKLDGGAAIKVKDSGMLTNRKVREKLIDVAKKHKIKYQLEILEHGTTDAFGIQITAGGIPTGAISIPSRYIHSPSEMVSVSDVKACTDLVVAFANDYDA</sequence>
<evidence type="ECO:0000313" key="10">
    <source>
        <dbReference type="Proteomes" id="UP000282321"/>
    </source>
</evidence>
<evidence type="ECO:0000256" key="5">
    <source>
        <dbReference type="ARBA" id="ARBA00022801"/>
    </source>
</evidence>
<gene>
    <name evidence="9" type="ORF">DRP44_06720</name>
</gene>
<evidence type="ECO:0000256" key="8">
    <source>
        <dbReference type="PIRSR" id="PIRSR001123-2"/>
    </source>
</evidence>
<comment type="caution">
    <text evidence="9">The sequence shown here is derived from an EMBL/GenBank/DDBJ whole genome shotgun (WGS) entry which is preliminary data.</text>
</comment>
<dbReference type="PANTHER" id="PTHR32481:SF9">
    <property type="entry name" value="ENDOGLUCANASE"/>
    <property type="match status" value="1"/>
</dbReference>
<evidence type="ECO:0000256" key="2">
    <source>
        <dbReference type="ARBA" id="ARBA00022438"/>
    </source>
</evidence>
<keyword evidence="5" id="KW-0378">Hydrolase</keyword>
<keyword evidence="4 8" id="KW-0479">Metal-binding</keyword>
<evidence type="ECO:0000256" key="3">
    <source>
        <dbReference type="ARBA" id="ARBA00022670"/>
    </source>
</evidence>
<feature type="binding site" evidence="8">
    <location>
        <position position="165"/>
    </location>
    <ligand>
        <name>Zn(2+)</name>
        <dbReference type="ChEBI" id="CHEBI:29105"/>
        <label>1</label>
    </ligand>
</feature>
<feature type="binding site" evidence="8">
    <location>
        <position position="165"/>
    </location>
    <ligand>
        <name>Zn(2+)</name>
        <dbReference type="ChEBI" id="CHEBI:29105"/>
        <label>2</label>
    </ligand>
</feature>
<evidence type="ECO:0000256" key="7">
    <source>
        <dbReference type="PIRSR" id="PIRSR001123-1"/>
    </source>
</evidence>
<dbReference type="Proteomes" id="UP000282321">
    <property type="component" value="Unassembled WGS sequence"/>
</dbReference>
<keyword evidence="2" id="KW-0031">Aminopeptidase</keyword>
<comment type="similarity">
    <text evidence="1 6">Belongs to the peptidase M42 family.</text>
</comment>
<dbReference type="EMBL" id="QNBC01000100">
    <property type="protein sequence ID" value="RKX65269.1"/>
    <property type="molecule type" value="Genomic_DNA"/>
</dbReference>
<dbReference type="InterPro" id="IPR051464">
    <property type="entry name" value="Peptidase_M42_aminopept"/>
</dbReference>
<dbReference type="InterPro" id="IPR008007">
    <property type="entry name" value="Peptidase_M42"/>
</dbReference>
<dbReference type="GO" id="GO:0006508">
    <property type="term" value="P:proteolysis"/>
    <property type="evidence" value="ECO:0007669"/>
    <property type="project" value="UniProtKB-KW"/>
</dbReference>
<dbReference type="PIRSF" id="PIRSF001123">
    <property type="entry name" value="PepA_GA"/>
    <property type="match status" value="1"/>
</dbReference>
<organism evidence="9 10">
    <name type="scientific">candidate division TA06 bacterium</name>
    <dbReference type="NCBI Taxonomy" id="2250710"/>
    <lineage>
        <taxon>Bacteria</taxon>
        <taxon>Bacteria division TA06</taxon>
    </lineage>
</organism>
<dbReference type="GO" id="GO:0046872">
    <property type="term" value="F:metal ion binding"/>
    <property type="evidence" value="ECO:0007669"/>
    <property type="project" value="UniProtKB-UniRule"/>
</dbReference>
<feature type="binding site" evidence="8">
    <location>
        <position position="62"/>
    </location>
    <ligand>
        <name>Zn(2+)</name>
        <dbReference type="ChEBI" id="CHEBI:29105"/>
        <label>1</label>
    </ligand>
</feature>
<dbReference type="Gene3D" id="3.40.630.10">
    <property type="entry name" value="Zn peptidases"/>
    <property type="match status" value="1"/>
</dbReference>
<evidence type="ECO:0000256" key="1">
    <source>
        <dbReference type="ARBA" id="ARBA00006272"/>
    </source>
</evidence>
<dbReference type="InterPro" id="IPR023367">
    <property type="entry name" value="Peptidase_M42_dom2"/>
</dbReference>
<dbReference type="Gene3D" id="2.40.30.40">
    <property type="entry name" value="Peptidase M42, domain 2"/>
    <property type="match status" value="1"/>
</dbReference>
<evidence type="ECO:0000256" key="6">
    <source>
        <dbReference type="PIRNR" id="PIRNR001123"/>
    </source>
</evidence>
<accession>A0A660S896</accession>
<feature type="binding site" evidence="8">
    <location>
        <position position="218"/>
    </location>
    <ligand>
        <name>Zn(2+)</name>
        <dbReference type="ChEBI" id="CHEBI:29105"/>
        <label>1</label>
    </ligand>
</feature>
<dbReference type="PANTHER" id="PTHR32481">
    <property type="entry name" value="AMINOPEPTIDASE"/>
    <property type="match status" value="1"/>
</dbReference>
<evidence type="ECO:0000256" key="4">
    <source>
        <dbReference type="ARBA" id="ARBA00022723"/>
    </source>
</evidence>
<name>A0A660S896_UNCT6</name>